<feature type="signal peptide" evidence="1">
    <location>
        <begin position="1"/>
        <end position="25"/>
    </location>
</feature>
<feature type="chain" id="PRO_5043515344" evidence="1">
    <location>
        <begin position="26"/>
        <end position="132"/>
    </location>
</feature>
<organism evidence="2">
    <name type="scientific">Polaromonas hydrogenivorans</name>
    <dbReference type="NCBI Taxonomy" id="335476"/>
    <lineage>
        <taxon>Bacteria</taxon>
        <taxon>Pseudomonadati</taxon>
        <taxon>Pseudomonadota</taxon>
        <taxon>Betaproteobacteria</taxon>
        <taxon>Burkholderiales</taxon>
        <taxon>Comamonadaceae</taxon>
        <taxon>Polaromonas</taxon>
    </lineage>
</organism>
<evidence type="ECO:0000313" key="2">
    <source>
        <dbReference type="EMBL" id="XBP70704.1"/>
    </source>
</evidence>
<proteinExistence type="predicted"/>
<dbReference type="AlphaFoldDB" id="A0AAU7LST8"/>
<evidence type="ECO:0000256" key="1">
    <source>
        <dbReference type="SAM" id="SignalP"/>
    </source>
</evidence>
<reference evidence="2" key="1">
    <citation type="submission" date="2024-05" db="EMBL/GenBank/DDBJ databases">
        <authorList>
            <person name="Bunk B."/>
            <person name="Swiderski J."/>
            <person name="Sproer C."/>
            <person name="Thiel V."/>
        </authorList>
    </citation>
    <scope>NUCLEOTIDE SEQUENCE</scope>
    <source>
        <strain evidence="2">DSM 17735</strain>
    </source>
</reference>
<gene>
    <name evidence="2" type="ORF">ABLV49_02515</name>
</gene>
<accession>A0AAU7LST8</accession>
<keyword evidence="1" id="KW-0732">Signal</keyword>
<name>A0AAU7LST8_9BURK</name>
<dbReference type="RefSeq" id="WP_349280041.1">
    <property type="nucleotide sequence ID" value="NZ_CBCSCU010000057.1"/>
</dbReference>
<protein>
    <submittedName>
        <fullName evidence="2">Uncharacterized protein</fullName>
    </submittedName>
</protein>
<sequence>MKKPIQALVRCMALAVFCLGGAALAQPAGNAGAVAFVTDGRTYLGRYSLPDEALSVEIDGLMYRGHYAARAEDAGALAPGAANTGNTGAWGRAFLFASSAKVLQCQLATGFPQVSGQCQAADGRRFELKARP</sequence>
<dbReference type="EMBL" id="CP157675">
    <property type="protein sequence ID" value="XBP70704.1"/>
    <property type="molecule type" value="Genomic_DNA"/>
</dbReference>